<evidence type="ECO:0000256" key="6">
    <source>
        <dbReference type="ARBA" id="ARBA00035137"/>
    </source>
</evidence>
<dbReference type="CDD" id="cd23701">
    <property type="entry name" value="At1g26750"/>
    <property type="match status" value="1"/>
</dbReference>
<feature type="compositionally biased region" description="Basic and acidic residues" evidence="7">
    <location>
        <begin position="123"/>
        <end position="142"/>
    </location>
</feature>
<proteinExistence type="inferred from homology"/>
<feature type="domain" description="Small ribosomal subunit protein mS23 conserved" evidence="8">
    <location>
        <begin position="2"/>
        <end position="125"/>
    </location>
</feature>
<sequence>MAQSRLERIGTVYTRVISLLKGKGMKSEDKPLWVSVYEAFPPKYEPRFDRQLPRKKIAPIFYREDRIRAKFHRDQSFMPATDLATENVKSMTQRFLVTYKSIREKEKLEEDEAYEQALQQYNSEREARMESRKVGNETSRRL</sequence>
<reference evidence="9 10" key="1">
    <citation type="journal article" date="2014" name="Curr. Biol.">
        <title>The genome of the clonal raider ant Cerapachys biroi.</title>
        <authorList>
            <person name="Oxley P.R."/>
            <person name="Ji L."/>
            <person name="Fetter-Pruneda I."/>
            <person name="McKenzie S.K."/>
            <person name="Li C."/>
            <person name="Hu H."/>
            <person name="Zhang G."/>
            <person name="Kronauer D.J."/>
        </authorList>
    </citation>
    <scope>NUCLEOTIDE SEQUENCE [LARGE SCALE GENOMIC DNA]</scope>
</reference>
<dbReference type="OrthoDB" id="10012356at2759"/>
<dbReference type="PANTHER" id="PTHR15925">
    <property type="entry name" value="MITOCHONDRIAL RIBOSOMAL PROTEIN S23"/>
    <property type="match status" value="1"/>
</dbReference>
<keyword evidence="4" id="KW-0496">Mitochondrion</keyword>
<dbReference type="InterPro" id="IPR059242">
    <property type="entry name" value="mS23_dom"/>
</dbReference>
<evidence type="ECO:0000256" key="1">
    <source>
        <dbReference type="ARBA" id="ARBA00004173"/>
    </source>
</evidence>
<keyword evidence="3 9" id="KW-0689">Ribosomal protein</keyword>
<evidence type="ECO:0000313" key="10">
    <source>
        <dbReference type="Proteomes" id="UP000053097"/>
    </source>
</evidence>
<protein>
    <recommendedName>
        <fullName evidence="6">Small ribosomal subunit protein mS23</fullName>
    </recommendedName>
</protein>
<evidence type="ECO:0000313" key="9">
    <source>
        <dbReference type="EMBL" id="EZA60995.1"/>
    </source>
</evidence>
<dbReference type="Proteomes" id="UP000053097">
    <property type="component" value="Unassembled WGS sequence"/>
</dbReference>
<dbReference type="InterPro" id="IPR019520">
    <property type="entry name" value="Ribosomal_mS23_met"/>
</dbReference>
<evidence type="ECO:0000256" key="5">
    <source>
        <dbReference type="ARBA" id="ARBA00023274"/>
    </source>
</evidence>
<dbReference type="EMBL" id="KK107063">
    <property type="protein sequence ID" value="EZA60995.1"/>
    <property type="molecule type" value="Genomic_DNA"/>
</dbReference>
<accession>A0A026WY45</accession>
<keyword evidence="5" id="KW-0687">Ribonucleoprotein</keyword>
<dbReference type="STRING" id="2015173.A0A026WY45"/>
<evidence type="ECO:0000259" key="8">
    <source>
        <dbReference type="Pfam" id="PF10484"/>
    </source>
</evidence>
<dbReference type="GO" id="GO:0005840">
    <property type="term" value="C:ribosome"/>
    <property type="evidence" value="ECO:0007669"/>
    <property type="project" value="UniProtKB-KW"/>
</dbReference>
<dbReference type="GO" id="GO:0005739">
    <property type="term" value="C:mitochondrion"/>
    <property type="evidence" value="ECO:0007669"/>
    <property type="project" value="InterPro"/>
</dbReference>
<gene>
    <name evidence="9" type="ORF">X777_08207</name>
</gene>
<comment type="subcellular location">
    <subcellularLocation>
        <location evidence="1">Mitochondrion</location>
    </subcellularLocation>
</comment>
<dbReference type="PANTHER" id="PTHR15925:SF2">
    <property type="entry name" value="SMALL RIBOSOMAL SUBUNIT PROTEIN MS23"/>
    <property type="match status" value="1"/>
</dbReference>
<name>A0A026WY45_OOCBI</name>
<feature type="region of interest" description="Disordered" evidence="7">
    <location>
        <begin position="122"/>
        <end position="142"/>
    </location>
</feature>
<dbReference type="GO" id="GO:0003735">
    <property type="term" value="F:structural constituent of ribosome"/>
    <property type="evidence" value="ECO:0007669"/>
    <property type="project" value="InterPro"/>
</dbReference>
<keyword evidence="10" id="KW-1185">Reference proteome</keyword>
<evidence type="ECO:0000256" key="2">
    <source>
        <dbReference type="ARBA" id="ARBA00009864"/>
    </source>
</evidence>
<evidence type="ECO:0000256" key="4">
    <source>
        <dbReference type="ARBA" id="ARBA00023128"/>
    </source>
</evidence>
<dbReference type="AlphaFoldDB" id="A0A026WY45"/>
<evidence type="ECO:0000256" key="7">
    <source>
        <dbReference type="SAM" id="MobiDB-lite"/>
    </source>
</evidence>
<comment type="similarity">
    <text evidence="2">Belongs to the mitochondrion-specific ribosomal protein mS23 family.</text>
</comment>
<dbReference type="GO" id="GO:0006412">
    <property type="term" value="P:translation"/>
    <property type="evidence" value="ECO:0007669"/>
    <property type="project" value="InterPro"/>
</dbReference>
<organism evidence="9 10">
    <name type="scientific">Ooceraea biroi</name>
    <name type="common">Clonal raider ant</name>
    <name type="synonym">Cerapachys biroi</name>
    <dbReference type="NCBI Taxonomy" id="2015173"/>
    <lineage>
        <taxon>Eukaryota</taxon>
        <taxon>Metazoa</taxon>
        <taxon>Ecdysozoa</taxon>
        <taxon>Arthropoda</taxon>
        <taxon>Hexapoda</taxon>
        <taxon>Insecta</taxon>
        <taxon>Pterygota</taxon>
        <taxon>Neoptera</taxon>
        <taxon>Endopterygota</taxon>
        <taxon>Hymenoptera</taxon>
        <taxon>Apocrita</taxon>
        <taxon>Aculeata</taxon>
        <taxon>Formicoidea</taxon>
        <taxon>Formicidae</taxon>
        <taxon>Dorylinae</taxon>
        <taxon>Ooceraea</taxon>
    </lineage>
</organism>
<dbReference type="Pfam" id="PF10484">
    <property type="entry name" value="MRP-S23"/>
    <property type="match status" value="1"/>
</dbReference>
<dbReference type="InterPro" id="IPR023611">
    <property type="entry name" value="mS23_dom_met"/>
</dbReference>
<evidence type="ECO:0000256" key="3">
    <source>
        <dbReference type="ARBA" id="ARBA00022980"/>
    </source>
</evidence>
<dbReference type="OMA" id="TEDKPIW"/>